<accession>A0A0P7Z877</accession>
<evidence type="ECO:0000313" key="5">
    <source>
        <dbReference type="EMBL" id="KPP76949.1"/>
    </source>
</evidence>
<dbReference type="AlphaFoldDB" id="A0A0P7Z877"/>
<dbReference type="PANTHER" id="PTHR11675:SF129">
    <property type="entry name" value="POLYPEPTIDE N-ACETYLGALACTOSAMINYLTRANSFERASE-LIKE 6"/>
    <property type="match status" value="1"/>
</dbReference>
<feature type="domain" description="Galactosyltransferase C-terminal" evidence="4">
    <location>
        <begin position="13"/>
        <end position="52"/>
    </location>
</feature>
<dbReference type="InterPro" id="IPR029044">
    <property type="entry name" value="Nucleotide-diphossugar_trans"/>
</dbReference>
<proteinExistence type="predicted"/>
<keyword evidence="1" id="KW-0808">Transferase</keyword>
<organism evidence="5 6">
    <name type="scientific">Scleropages formosus</name>
    <name type="common">Asian bonytongue</name>
    <name type="synonym">Osteoglossum formosum</name>
    <dbReference type="NCBI Taxonomy" id="113540"/>
    <lineage>
        <taxon>Eukaryota</taxon>
        <taxon>Metazoa</taxon>
        <taxon>Chordata</taxon>
        <taxon>Craniata</taxon>
        <taxon>Vertebrata</taxon>
        <taxon>Euteleostomi</taxon>
        <taxon>Actinopterygii</taxon>
        <taxon>Neopterygii</taxon>
        <taxon>Teleostei</taxon>
        <taxon>Osteoglossocephala</taxon>
        <taxon>Osteoglossomorpha</taxon>
        <taxon>Osteoglossiformes</taxon>
        <taxon>Osteoglossidae</taxon>
        <taxon>Scleropages</taxon>
    </lineage>
</organism>
<name>A0A0P7Z877_SCLFO</name>
<dbReference type="GO" id="GO:0005794">
    <property type="term" value="C:Golgi apparatus"/>
    <property type="evidence" value="ECO:0007669"/>
    <property type="project" value="TreeGrafter"/>
</dbReference>
<keyword evidence="2" id="KW-1015">Disulfide bond</keyword>
<dbReference type="PANTHER" id="PTHR11675">
    <property type="entry name" value="N-ACETYLGALACTOSAMINYLTRANSFERASE"/>
    <property type="match status" value="1"/>
</dbReference>
<evidence type="ECO:0000313" key="6">
    <source>
        <dbReference type="Proteomes" id="UP000034805"/>
    </source>
</evidence>
<comment type="caution">
    <text evidence="5">The sequence shown here is derived from an EMBL/GenBank/DDBJ whole genome shotgun (WGS) entry which is preliminary data.</text>
</comment>
<evidence type="ECO:0000256" key="2">
    <source>
        <dbReference type="ARBA" id="ARBA00023157"/>
    </source>
</evidence>
<dbReference type="Proteomes" id="UP000034805">
    <property type="component" value="Unassembled WGS sequence"/>
</dbReference>
<evidence type="ECO:0000256" key="1">
    <source>
        <dbReference type="ARBA" id="ARBA00022679"/>
    </source>
</evidence>
<protein>
    <recommendedName>
        <fullName evidence="4">Galactosyltransferase C-terminal domain-containing protein</fullName>
    </recommendedName>
</protein>
<dbReference type="SUPFAM" id="SSF53448">
    <property type="entry name" value="Nucleotide-diphospho-sugar transferases"/>
    <property type="match status" value="1"/>
</dbReference>
<reference evidence="5 6" key="1">
    <citation type="submission" date="2015-08" db="EMBL/GenBank/DDBJ databases">
        <title>The genome of the Asian arowana (Scleropages formosus).</title>
        <authorList>
            <person name="Tan M.H."/>
            <person name="Gan H.M."/>
            <person name="Croft L.J."/>
            <person name="Austin C.M."/>
        </authorList>
    </citation>
    <scope>NUCLEOTIDE SEQUENCE [LARGE SCALE GENOMIC DNA]</scope>
    <source>
        <strain evidence="5">Aro1</strain>
    </source>
</reference>
<dbReference type="GO" id="GO:0006493">
    <property type="term" value="P:protein O-linked glycosylation"/>
    <property type="evidence" value="ECO:0007669"/>
    <property type="project" value="TreeGrafter"/>
</dbReference>
<dbReference type="GO" id="GO:0004653">
    <property type="term" value="F:polypeptide N-acetylgalactosaminyltransferase activity"/>
    <property type="evidence" value="ECO:0007669"/>
    <property type="project" value="TreeGrafter"/>
</dbReference>
<dbReference type="InterPro" id="IPR027791">
    <property type="entry name" value="Galactosyl_T_C"/>
</dbReference>
<evidence type="ECO:0000256" key="3">
    <source>
        <dbReference type="SAM" id="MobiDB-lite"/>
    </source>
</evidence>
<dbReference type="Gene3D" id="3.90.550.10">
    <property type="entry name" value="Spore Coat Polysaccharide Biosynthesis Protein SpsA, Chain A"/>
    <property type="match status" value="1"/>
</dbReference>
<sequence>MRLNAELRPHPPPNRRSPVMAGGLFAVNREWFWELGGYDTGLEIWGGEQYEISFKVSGPALSSSHLRHGCECTPQVWMCGGSMYDVPCSRVGHIYRKYVPYKVPSGTSLARVSVCRGGARGRRRLSRSDKESHARSKTNTARPAQGSLCSHFHAPLSKLKS</sequence>
<dbReference type="EMBL" id="JARO02000942">
    <property type="protein sequence ID" value="KPP76949.1"/>
    <property type="molecule type" value="Genomic_DNA"/>
</dbReference>
<feature type="region of interest" description="Disordered" evidence="3">
    <location>
        <begin position="120"/>
        <end position="145"/>
    </location>
</feature>
<dbReference type="Pfam" id="PF02709">
    <property type="entry name" value="Glyco_transf_7C"/>
    <property type="match status" value="1"/>
</dbReference>
<gene>
    <name evidence="5" type="ORF">Z043_103666</name>
</gene>
<evidence type="ECO:0000259" key="4">
    <source>
        <dbReference type="Pfam" id="PF02709"/>
    </source>
</evidence>